<comment type="caution">
    <text evidence="2">The sequence shown here is derived from an EMBL/GenBank/DDBJ whole genome shotgun (WGS) entry which is preliminary data.</text>
</comment>
<evidence type="ECO:0000313" key="3">
    <source>
        <dbReference type="Proteomes" id="UP001526225"/>
    </source>
</evidence>
<dbReference type="InterPro" id="IPR053737">
    <property type="entry name" value="Type_II_TA_Toxin"/>
</dbReference>
<protein>
    <recommendedName>
        <fullName evidence="1">Fido domain-containing protein</fullName>
    </recommendedName>
</protein>
<evidence type="ECO:0000313" key="2">
    <source>
        <dbReference type="EMBL" id="MCW0952926.1"/>
    </source>
</evidence>
<evidence type="ECO:0000259" key="1">
    <source>
        <dbReference type="Pfam" id="PF02661"/>
    </source>
</evidence>
<name>A0ABT3E3C7_9LACO</name>
<keyword evidence="3" id="KW-1185">Reference proteome</keyword>
<dbReference type="Pfam" id="PF02661">
    <property type="entry name" value="Fic"/>
    <property type="match status" value="1"/>
</dbReference>
<dbReference type="Proteomes" id="UP001526225">
    <property type="component" value="Unassembled WGS sequence"/>
</dbReference>
<dbReference type="Gene3D" id="1.20.120.1870">
    <property type="entry name" value="Fic/DOC protein, Fido domain"/>
    <property type="match status" value="1"/>
</dbReference>
<gene>
    <name evidence="2" type="ORF">OIT44_02425</name>
</gene>
<proteinExistence type="predicted"/>
<dbReference type="RefSeq" id="WP_213408200.1">
    <property type="nucleotide sequence ID" value="NZ_CP074441.1"/>
</dbReference>
<dbReference type="InterPro" id="IPR003812">
    <property type="entry name" value="Fido"/>
</dbReference>
<dbReference type="EMBL" id="JAOZFE010000002">
    <property type="protein sequence ID" value="MCW0952926.1"/>
    <property type="molecule type" value="Genomic_DNA"/>
</dbReference>
<reference evidence="2 3" key="1">
    <citation type="submission" date="2022-10" db="EMBL/GenBank/DDBJ databases">
        <title>Weissella fermenti sp. nov., isolated from fermented cabbage.</title>
        <authorList>
            <person name="Lee J.K."/>
            <person name="Baek J.H."/>
            <person name="Choi D.G."/>
            <person name="Kim J.M."/>
            <person name="Jeon C.O."/>
        </authorList>
    </citation>
    <scope>NUCLEOTIDE SEQUENCE [LARGE SCALE GENOMIC DNA]</scope>
    <source>
        <strain evidence="2 3">KACC 18534</strain>
    </source>
</reference>
<accession>A0ABT3E3C7</accession>
<feature type="domain" description="Fido" evidence="1">
    <location>
        <begin position="78"/>
        <end position="116"/>
    </location>
</feature>
<sequence length="167" mass="19011">MLILERRSSIKDDKLVCESMMSLVIIDINPVNFDFEIMVALNQIARDLFEENGVYGVKFDGQIKYILNASLYPPLGVDYPMTILERAAFYWVRIATKQAYHNGNKRTALLSALAYLDLNGYIFDEEALVHETGKDMYGISVDIANGKLTEANVYDLLFKHSAIKLFE</sequence>
<organism evidence="2 3">
    <name type="scientific">Weissella ceti</name>
    <dbReference type="NCBI Taxonomy" id="759620"/>
    <lineage>
        <taxon>Bacteria</taxon>
        <taxon>Bacillati</taxon>
        <taxon>Bacillota</taxon>
        <taxon>Bacilli</taxon>
        <taxon>Lactobacillales</taxon>
        <taxon>Lactobacillaceae</taxon>
        <taxon>Weissella</taxon>
    </lineage>
</organism>